<reference evidence="2" key="1">
    <citation type="journal article" date="2019" name="Int. J. Syst. Evol. Microbiol.">
        <title>The Global Catalogue of Microorganisms (GCM) 10K type strain sequencing project: providing services to taxonomists for standard genome sequencing and annotation.</title>
        <authorList>
            <consortium name="The Broad Institute Genomics Platform"/>
            <consortium name="The Broad Institute Genome Sequencing Center for Infectious Disease"/>
            <person name="Wu L."/>
            <person name="Ma J."/>
        </authorList>
    </citation>
    <scope>NUCLEOTIDE SEQUENCE [LARGE SCALE GENOMIC DNA]</scope>
    <source>
        <strain evidence="2">CCM 8391</strain>
    </source>
</reference>
<dbReference type="PANTHER" id="PTHR43235:SF1">
    <property type="entry name" value="GLUTAMINE AMIDOTRANSFERASE PB2B2.05-RELATED"/>
    <property type="match status" value="1"/>
</dbReference>
<dbReference type="Pfam" id="PF07722">
    <property type="entry name" value="Peptidase_C26"/>
    <property type="match status" value="1"/>
</dbReference>
<dbReference type="Proteomes" id="UP001596302">
    <property type="component" value="Unassembled WGS sequence"/>
</dbReference>
<gene>
    <name evidence="1" type="ORF">ACFQE5_14255</name>
</gene>
<sequence length="237" mass="25130">MTRPPLIAVTVDLTHVASLALWRDLFLGLTSVSAAAVAVDCGTAEVDMDSVLRAVDGVILSGGGDIDPAIYGGDSADPVLACVNSYRDRNELQALAAARAQGKPVLGICRGAQLTNVALGGTLYPDLDRDRPGSLKHRYSEQELRQVHHQVHLESGKSRLSTWLDGACEIAVNSLHHQGVCDLAPGVTVTATAPDGLVEAFETPGELITCVQWHPETLWAHQEHARALLAGFVESCA</sequence>
<dbReference type="RefSeq" id="WP_379585394.1">
    <property type="nucleotide sequence ID" value="NZ_JBHSQW010000031.1"/>
</dbReference>
<evidence type="ECO:0000313" key="2">
    <source>
        <dbReference type="Proteomes" id="UP001596302"/>
    </source>
</evidence>
<dbReference type="GO" id="GO:0016787">
    <property type="term" value="F:hydrolase activity"/>
    <property type="evidence" value="ECO:0007669"/>
    <property type="project" value="UniProtKB-KW"/>
</dbReference>
<accession>A0ABW1J3H2</accession>
<name>A0ABW1J3H2_9PSEU</name>
<dbReference type="PANTHER" id="PTHR43235">
    <property type="entry name" value="GLUTAMINE AMIDOTRANSFERASE PB2B2.05-RELATED"/>
    <property type="match status" value="1"/>
</dbReference>
<dbReference type="SUPFAM" id="SSF52317">
    <property type="entry name" value="Class I glutamine amidotransferase-like"/>
    <property type="match status" value="1"/>
</dbReference>
<keyword evidence="2" id="KW-1185">Reference proteome</keyword>
<dbReference type="EMBL" id="JBHSQW010000031">
    <property type="protein sequence ID" value="MFC5995373.1"/>
    <property type="molecule type" value="Genomic_DNA"/>
</dbReference>
<dbReference type="PROSITE" id="PS51273">
    <property type="entry name" value="GATASE_TYPE_1"/>
    <property type="match status" value="1"/>
</dbReference>
<organism evidence="1 2">
    <name type="scientific">Pseudonocardia hispaniensis</name>
    <dbReference type="NCBI Taxonomy" id="904933"/>
    <lineage>
        <taxon>Bacteria</taxon>
        <taxon>Bacillati</taxon>
        <taxon>Actinomycetota</taxon>
        <taxon>Actinomycetes</taxon>
        <taxon>Pseudonocardiales</taxon>
        <taxon>Pseudonocardiaceae</taxon>
        <taxon>Pseudonocardia</taxon>
    </lineage>
</organism>
<keyword evidence="1" id="KW-0378">Hydrolase</keyword>
<proteinExistence type="predicted"/>
<dbReference type="InterPro" id="IPR029062">
    <property type="entry name" value="Class_I_gatase-like"/>
</dbReference>
<dbReference type="InterPro" id="IPR011697">
    <property type="entry name" value="Peptidase_C26"/>
</dbReference>
<evidence type="ECO:0000313" key="1">
    <source>
        <dbReference type="EMBL" id="MFC5995373.1"/>
    </source>
</evidence>
<comment type="caution">
    <text evidence="1">The sequence shown here is derived from an EMBL/GenBank/DDBJ whole genome shotgun (WGS) entry which is preliminary data.</text>
</comment>
<dbReference type="InterPro" id="IPR044668">
    <property type="entry name" value="PuuD-like"/>
</dbReference>
<dbReference type="CDD" id="cd01745">
    <property type="entry name" value="GATase1_2"/>
    <property type="match status" value="1"/>
</dbReference>
<protein>
    <submittedName>
        <fullName evidence="1">Gamma-glutamyl-gamma-aminobutyrate hydrolase family protein</fullName>
    </submittedName>
</protein>
<dbReference type="Gene3D" id="3.40.50.880">
    <property type="match status" value="1"/>
</dbReference>